<keyword evidence="2" id="KW-1185">Reference proteome</keyword>
<dbReference type="EMBL" id="CDHK01000019">
    <property type="protein sequence ID" value="CEJ62652.1"/>
    <property type="molecule type" value="Genomic_DNA"/>
</dbReference>
<sequence>MKFKSTLTLQQDFDLSKGVVSSESILNIIADFKSWTRTAQSDFPPPSILRFPFIYSKTEKLVWRWDQLRLCGQSIDIVLETVQIPDKQPANWSDADQQYVSVEGSAVEILSPAHLTNLAWDSYKIGLLQALRPFNLRVILLGLQRHQKLLKLQKVFHREQDPLRTFHRRQVGWSTEFWVSDCVVIDRMDAEKRQSVISALRSNELTERVFICVGLPVTTFGPLFNTIASTYNGGTDSFELSNGFIWTEALLDLHKFSIKSISPQNSDQHPFLNMQRQMGDKSLLVEAKFTFTLETSTRMKTVIQAELLEVSNIRATSTHKPINHTRIESA</sequence>
<proteinExistence type="predicted"/>
<organism evidence="1 2">
    <name type="scientific">Penicillium brasilianum</name>
    <dbReference type="NCBI Taxonomy" id="104259"/>
    <lineage>
        <taxon>Eukaryota</taxon>
        <taxon>Fungi</taxon>
        <taxon>Dikarya</taxon>
        <taxon>Ascomycota</taxon>
        <taxon>Pezizomycotina</taxon>
        <taxon>Eurotiomycetes</taxon>
        <taxon>Eurotiomycetidae</taxon>
        <taxon>Eurotiales</taxon>
        <taxon>Aspergillaceae</taxon>
        <taxon>Penicillium</taxon>
    </lineage>
</organism>
<dbReference type="OrthoDB" id="4324442at2759"/>
<gene>
    <name evidence="1" type="ORF">PMG11_11146</name>
</gene>
<dbReference type="AlphaFoldDB" id="A0A0F7U5D2"/>
<dbReference type="Proteomes" id="UP000042958">
    <property type="component" value="Unassembled WGS sequence"/>
</dbReference>
<evidence type="ECO:0000313" key="2">
    <source>
        <dbReference type="Proteomes" id="UP000042958"/>
    </source>
</evidence>
<accession>A0A0F7U5D2</accession>
<name>A0A0F7U5D2_PENBI</name>
<reference evidence="2" key="1">
    <citation type="journal article" date="2015" name="Genome Announc.">
        <title>Draft genome sequence of the fungus Penicillium brasilianum MG11.</title>
        <authorList>
            <person name="Horn F."/>
            <person name="Linde J."/>
            <person name="Mattern D.J."/>
            <person name="Walther G."/>
            <person name="Guthke R."/>
            <person name="Brakhage A.A."/>
            <person name="Valiante V."/>
        </authorList>
    </citation>
    <scope>NUCLEOTIDE SEQUENCE [LARGE SCALE GENOMIC DNA]</scope>
    <source>
        <strain evidence="2">MG11</strain>
    </source>
</reference>
<evidence type="ECO:0000313" key="1">
    <source>
        <dbReference type="EMBL" id="CEJ62652.1"/>
    </source>
</evidence>
<protein>
    <submittedName>
        <fullName evidence="1">Uncharacterized protein</fullName>
    </submittedName>
</protein>